<name>A0ACC1D2E1_9NEOP</name>
<proteinExistence type="predicted"/>
<dbReference type="Proteomes" id="UP000824533">
    <property type="component" value="Linkage Group LG11"/>
</dbReference>
<accession>A0ACC1D2E1</accession>
<evidence type="ECO:0000313" key="1">
    <source>
        <dbReference type="EMBL" id="KAJ0177985.1"/>
    </source>
</evidence>
<comment type="caution">
    <text evidence="1">The sequence shown here is derived from an EMBL/GenBank/DDBJ whole genome shotgun (WGS) entry which is preliminary data.</text>
</comment>
<sequence length="217" mass="25113">MNIILILCTASIFTGATCAVEGIKNHREQRTLLRKLQNFHEDTKPQTWNEILADVFVNRIKIFSSKTDENKETDYNVLKHLFSQALVFYKKFVYDKIVFRDNVARDKTAIFKPEIESNEVPHGIGIDRDKRTDIKNPGDPKKDIELIEPEYHGKISMDNTTEDPNTNKNECPEGFVKNDSGCVNENSKLILAVPGQCPDGYRRDRLGYCRMKFFFWS</sequence>
<reference evidence="1 2" key="1">
    <citation type="journal article" date="2021" name="Front. Genet.">
        <title>Chromosome-Level Genome Assembly Reveals Significant Gene Expansion in the Toll and IMD Signaling Pathways of Dendrolimus kikuchii.</title>
        <authorList>
            <person name="Zhou J."/>
            <person name="Wu P."/>
            <person name="Xiong Z."/>
            <person name="Liu N."/>
            <person name="Zhao N."/>
            <person name="Ji M."/>
            <person name="Qiu Y."/>
            <person name="Yang B."/>
        </authorList>
    </citation>
    <scope>NUCLEOTIDE SEQUENCE [LARGE SCALE GENOMIC DNA]</scope>
    <source>
        <strain evidence="1">Ann1</strain>
    </source>
</reference>
<keyword evidence="2" id="KW-1185">Reference proteome</keyword>
<dbReference type="EMBL" id="CM034397">
    <property type="protein sequence ID" value="KAJ0177985.1"/>
    <property type="molecule type" value="Genomic_DNA"/>
</dbReference>
<protein>
    <submittedName>
        <fullName evidence="1">Uncharacterized protein</fullName>
    </submittedName>
</protein>
<evidence type="ECO:0000313" key="2">
    <source>
        <dbReference type="Proteomes" id="UP000824533"/>
    </source>
</evidence>
<gene>
    <name evidence="1" type="ORF">K1T71_006858</name>
</gene>
<organism evidence="1 2">
    <name type="scientific">Dendrolimus kikuchii</name>
    <dbReference type="NCBI Taxonomy" id="765133"/>
    <lineage>
        <taxon>Eukaryota</taxon>
        <taxon>Metazoa</taxon>
        <taxon>Ecdysozoa</taxon>
        <taxon>Arthropoda</taxon>
        <taxon>Hexapoda</taxon>
        <taxon>Insecta</taxon>
        <taxon>Pterygota</taxon>
        <taxon>Neoptera</taxon>
        <taxon>Endopterygota</taxon>
        <taxon>Lepidoptera</taxon>
        <taxon>Glossata</taxon>
        <taxon>Ditrysia</taxon>
        <taxon>Bombycoidea</taxon>
        <taxon>Lasiocampidae</taxon>
        <taxon>Dendrolimus</taxon>
    </lineage>
</organism>